<comment type="caution">
    <text evidence="3">The sequence shown here is derived from an EMBL/GenBank/DDBJ whole genome shotgun (WGS) entry which is preliminary data.</text>
</comment>
<accession>A0A7I8V6U2</accession>
<feature type="domain" description="NHR" evidence="2">
    <location>
        <begin position="195"/>
        <end position="363"/>
    </location>
</feature>
<name>A0A7I8V6U2_9ANNE</name>
<dbReference type="InterPro" id="IPR043136">
    <property type="entry name" value="B30.2/SPRY_sf"/>
</dbReference>
<feature type="domain" description="NHR" evidence="2">
    <location>
        <begin position="1"/>
        <end position="167"/>
    </location>
</feature>
<evidence type="ECO:0000313" key="3">
    <source>
        <dbReference type="EMBL" id="CAD5111986.1"/>
    </source>
</evidence>
<feature type="domain" description="NHR" evidence="2">
    <location>
        <begin position="815"/>
        <end position="978"/>
    </location>
</feature>
<dbReference type="SUPFAM" id="SSF49899">
    <property type="entry name" value="Concanavalin A-like lectins/glucanases"/>
    <property type="match status" value="2"/>
</dbReference>
<dbReference type="GO" id="GO:0061630">
    <property type="term" value="F:ubiquitin protein ligase activity"/>
    <property type="evidence" value="ECO:0007669"/>
    <property type="project" value="TreeGrafter"/>
</dbReference>
<evidence type="ECO:0000313" key="4">
    <source>
        <dbReference type="Proteomes" id="UP000549394"/>
    </source>
</evidence>
<proteinExistence type="predicted"/>
<dbReference type="InterPro" id="IPR006573">
    <property type="entry name" value="NHR_dom"/>
</dbReference>
<dbReference type="FunFam" id="2.60.120.920:FF:000001">
    <property type="entry name" value="neuralized-like protein 4 isoform X1"/>
    <property type="match status" value="5"/>
</dbReference>
<dbReference type="CDD" id="cd12887">
    <property type="entry name" value="SPRY_NHR_like"/>
    <property type="match status" value="5"/>
</dbReference>
<gene>
    <name evidence="3" type="ORF">DGYR_LOCUS1197</name>
</gene>
<feature type="domain" description="NHR" evidence="2">
    <location>
        <begin position="446"/>
        <end position="611"/>
    </location>
</feature>
<dbReference type="OrthoDB" id="49113at2759"/>
<dbReference type="InterPro" id="IPR013320">
    <property type="entry name" value="ConA-like_dom_sf"/>
</dbReference>
<protein>
    <submittedName>
        <fullName evidence="3">DgyrCDS1240</fullName>
    </submittedName>
</protein>
<dbReference type="Gene3D" id="2.60.120.920">
    <property type="match status" value="6"/>
</dbReference>
<dbReference type="EMBL" id="CAJFCJ010000002">
    <property type="protein sequence ID" value="CAD5111986.1"/>
    <property type="molecule type" value="Genomic_DNA"/>
</dbReference>
<evidence type="ECO:0000259" key="2">
    <source>
        <dbReference type="PROSITE" id="PS51065"/>
    </source>
</evidence>
<dbReference type="Pfam" id="PF07177">
    <property type="entry name" value="Neuralized"/>
    <property type="match status" value="6"/>
</dbReference>
<feature type="domain" description="NHR" evidence="2">
    <location>
        <begin position="1007"/>
        <end position="1169"/>
    </location>
</feature>
<organism evidence="3 4">
    <name type="scientific">Dimorphilus gyrociliatus</name>
    <dbReference type="NCBI Taxonomy" id="2664684"/>
    <lineage>
        <taxon>Eukaryota</taxon>
        <taxon>Metazoa</taxon>
        <taxon>Spiralia</taxon>
        <taxon>Lophotrochozoa</taxon>
        <taxon>Annelida</taxon>
        <taxon>Polychaeta</taxon>
        <taxon>Polychaeta incertae sedis</taxon>
        <taxon>Dinophilidae</taxon>
        <taxon>Dimorphilus</taxon>
    </lineage>
</organism>
<dbReference type="PANTHER" id="PTHR12429:SF14">
    <property type="entry name" value="NEURALIZED-LIKE PROTEIN 4"/>
    <property type="match status" value="1"/>
</dbReference>
<feature type="region of interest" description="Disordered" evidence="1">
    <location>
        <begin position="415"/>
        <end position="440"/>
    </location>
</feature>
<dbReference type="Proteomes" id="UP000549394">
    <property type="component" value="Unassembled WGS sequence"/>
</dbReference>
<dbReference type="InterPro" id="IPR037962">
    <property type="entry name" value="Neuralized"/>
</dbReference>
<reference evidence="3 4" key="1">
    <citation type="submission" date="2020-08" db="EMBL/GenBank/DDBJ databases">
        <authorList>
            <person name="Hejnol A."/>
        </authorList>
    </citation>
    <scope>NUCLEOTIDE SEQUENCE [LARGE SCALE GENOMIC DNA]</scope>
</reference>
<dbReference type="PANTHER" id="PTHR12429">
    <property type="entry name" value="NEURALIZED"/>
    <property type="match status" value="1"/>
</dbReference>
<dbReference type="SMART" id="SM00588">
    <property type="entry name" value="NEUZ"/>
    <property type="match status" value="5"/>
</dbReference>
<keyword evidence="4" id="KW-1185">Reference proteome</keyword>
<sequence length="1394" mass="157147">MAQFHKKCGSLVKLTDDRRTAIRERSAHEFNNGIVLSADPLKDDAVFEVKIEKMITSWSGSIEIGVISSNVNNLEIPASATGFTQNSWILSGKSLLKNGQTFRHEYGTDLDSLMKGDRIGVMRSAQGALYFYINGECLGEAINYVPPFLYGVVDIYGKCVKVSIVDGFSQSIELLSSQLTNEALCRAAQDDSNEKLTFHQRCGSLIQYTNGKLTAERRRANDEFNNGVVMTNRPLKDNELFEIRIDKLVSKWSGSIEVGITTHDPSRLEFPATMTNMRSGTIMMSGCGILVNGKGTRREYGDHNLDDLKVGDRIGLRRKPSGVLHYYINGIDQGEATSNIAPTKVWGVVDLYGMTVKVTIVSEDSFEIPPRTRSVRTFISHPIPTRKPELRRQIRGDTIERSARLNNYNSIIRDSDFGYSPPSNDLLDNRQTESTNNENTNQQHIPLQFHEVHSSGAELGIDKRIAWRTDSYNKEAGAILFTNRQLQTDELFEIKIENIQEKWTDCLQIGVTTTNFDSGQFVENLLDITEESWMLTSAGFHINGEMVWENSEFISNLQIGDTIGLLRKENGDLSISICSVNCGKFASNVPENIYGIVNVKGQTARLRMLSESDNNEQLKFHHLHGKNARVKQNGKTAFRPNSLGEFNNAVVISNRTLRDNEIFEVIVENMMPRWSGSIEIGITKIPPENIDFPSTMTEINHDTWILSGSNIVKDGSTERNAYPLDLDNIVLKDRVGVSRTSSGELHFYLNGQDMGAAFKDVPPNVYAVIDLYGQCSQVTMTNEDEIIETNTDIGSRLEKQKMKLAWPIEKENSRVECFNAKCGNNIAMKNNGSTACRVRGFNNGLVFSNSHLKPNRLFEIVIESYNFDYSGSISIGLTTDNLKKELPDNIFGLKSDTWFVSQSNVYKNNTIIKENFLPSLSNLNDCLFTIGIYRTEFGQMKVILNGYDMGVVAIGLHEDVYGVLDLYGSSMEASLVKTLNNSALLQSLPESMPDEFNELDIESRGNDIEFHENVGKNAELFEKVIAKRVRSYNKACVGFSGPVVKEQLYQISINKVSKNWSSSLSIGLTTCPLKKITWPDDALKLKHNCWVIQGSCLYKNGLKIRNKIGLNLDLLEKGQVIGIKIKEDNCLYFYIDGIEISNIIHNLPPNLYLFVDMYGKCEEISLIKGKPNETKEKLDKSNCNKAMKKIFNCQFYQKCVSLKKYLCLPQSYFHQADSCFCENCYRKDVLYKLSGEPAKSYSLPVGWCRFPLKSTTNAARWHVAYYGTNLSLVRRILDEGDLCGEIEELCSTLNFNEEKNKPETDNIERYFLSPSINYATNFQFSPQSEYYDASNKTRRIVQVAFEVRIQPSSYSSGPPSYSYPIDSYFANNEIEWSTKEKGAVILTALLVKCK</sequence>
<evidence type="ECO:0000256" key="1">
    <source>
        <dbReference type="SAM" id="MobiDB-lite"/>
    </source>
</evidence>
<feature type="domain" description="NHR" evidence="2">
    <location>
        <begin position="617"/>
        <end position="783"/>
    </location>
</feature>
<dbReference type="PROSITE" id="PS51065">
    <property type="entry name" value="NHR"/>
    <property type="match status" value="6"/>
</dbReference>